<protein>
    <submittedName>
        <fullName evidence="1">Uncharacterized protein</fullName>
    </submittedName>
</protein>
<reference evidence="1 2" key="1">
    <citation type="submission" date="2018-06" db="EMBL/GenBank/DDBJ databases">
        <authorList>
            <consortium name="Pathogen Informatics"/>
            <person name="Doyle S."/>
        </authorList>
    </citation>
    <scope>NUCLEOTIDE SEQUENCE [LARGE SCALE GENOMIC DNA]</scope>
    <source>
        <strain evidence="1 2">NCTC5908</strain>
    </source>
</reference>
<proteinExistence type="predicted"/>
<name>A0A336N797_AGGAP</name>
<gene>
    <name evidence="1" type="ORF">NCTC5908_01910</name>
</gene>
<accession>A0A336N797</accession>
<sequence>MANTTTQPFYHQFEEAHRSESTKTGTAACRTNIIIHHKDTLDRPLPAGIMVKVYDQDGGVSYGEIDKNGDSHHLSVKCGLISWQLMRGPDTAPKYDRHKKTADSLLIKMNKHFLMIQTAMSSSKQMMKKLKTRDYNLLNR</sequence>
<evidence type="ECO:0000313" key="1">
    <source>
        <dbReference type="EMBL" id="SSZ30091.1"/>
    </source>
</evidence>
<dbReference type="Proteomes" id="UP000253728">
    <property type="component" value="Unassembled WGS sequence"/>
</dbReference>
<dbReference type="EMBL" id="UFSP01000003">
    <property type="protein sequence ID" value="SSZ30091.1"/>
    <property type="molecule type" value="Genomic_DNA"/>
</dbReference>
<evidence type="ECO:0000313" key="2">
    <source>
        <dbReference type="Proteomes" id="UP000253728"/>
    </source>
</evidence>
<dbReference type="AlphaFoldDB" id="A0A336N797"/>
<organism evidence="1 2">
    <name type="scientific">Aggregatibacter aphrophilus</name>
    <name type="common">Haemophilus aphrophilus</name>
    <dbReference type="NCBI Taxonomy" id="732"/>
    <lineage>
        <taxon>Bacteria</taxon>
        <taxon>Pseudomonadati</taxon>
        <taxon>Pseudomonadota</taxon>
        <taxon>Gammaproteobacteria</taxon>
        <taxon>Pasteurellales</taxon>
        <taxon>Pasteurellaceae</taxon>
        <taxon>Aggregatibacter</taxon>
    </lineage>
</organism>